<organism evidence="1">
    <name type="scientific">Leptospira borgpetersenii serovar Ballum</name>
    <dbReference type="NCBI Taxonomy" id="280505"/>
    <lineage>
        <taxon>Bacteria</taxon>
        <taxon>Pseudomonadati</taxon>
        <taxon>Spirochaetota</taxon>
        <taxon>Spirochaetia</taxon>
        <taxon>Leptospirales</taxon>
        <taxon>Leptospiraceae</taxon>
        <taxon>Leptospira</taxon>
    </lineage>
</organism>
<evidence type="ECO:0000313" key="1">
    <source>
        <dbReference type="EMBL" id="ALO26758.1"/>
    </source>
</evidence>
<dbReference type="AlphaFoldDB" id="A0A0S2ISX9"/>
<name>A0A0S2ISX9_LEPBO</name>
<proteinExistence type="predicted"/>
<reference evidence="1 2" key="1">
    <citation type="journal article" date="2015" name="PLoS Negl. Trop. Dis.">
        <title>Distribution of Plasmids in Distinct Leptospira Pathogenic Species.</title>
        <authorList>
            <person name="Wang Y."/>
            <person name="Zhuang X."/>
            <person name="Zhong Y."/>
            <person name="Zhang C."/>
            <person name="Zhang Y."/>
            <person name="Zeng L."/>
            <person name="Zhu Y."/>
            <person name="He P."/>
            <person name="Dong K."/>
            <person name="Pal U."/>
            <person name="Guo X."/>
            <person name="Qin J."/>
        </authorList>
    </citation>
    <scope>NUCLEOTIDE SEQUENCE [LARGE SCALE GENOMIC DNA]</scope>
    <source>
        <strain evidence="1 2">56604</strain>
    </source>
</reference>
<evidence type="ECO:0000313" key="2">
    <source>
        <dbReference type="Proteomes" id="UP000058857"/>
    </source>
</evidence>
<dbReference type="PATRIC" id="fig|280505.15.peg.2472"/>
<dbReference type="Proteomes" id="UP000058857">
    <property type="component" value="Chromosome 1"/>
</dbReference>
<accession>A0A0S2ISX9</accession>
<gene>
    <name evidence="1" type="ORF">LBBP_02526</name>
</gene>
<protein>
    <submittedName>
        <fullName evidence="1">Uncharacterized protein</fullName>
    </submittedName>
</protein>
<dbReference type="EMBL" id="CP012029">
    <property type="protein sequence ID" value="ALO26758.1"/>
    <property type="molecule type" value="Genomic_DNA"/>
</dbReference>
<sequence>MITVWNSKSGKILFVSIDVYYNIQMHNSFLGFVSSVAFEENAA</sequence>